<dbReference type="InterPro" id="IPR042197">
    <property type="entry name" value="Apaf_helical"/>
</dbReference>
<dbReference type="GO" id="GO:0043531">
    <property type="term" value="F:ADP binding"/>
    <property type="evidence" value="ECO:0007669"/>
    <property type="project" value="InterPro"/>
</dbReference>
<dbReference type="InterPro" id="IPR055414">
    <property type="entry name" value="LRR_R13L4/SHOC2-like"/>
</dbReference>
<dbReference type="InParanoid" id="A0A2P5FQX5"/>
<dbReference type="GO" id="GO:0098542">
    <property type="term" value="P:defense response to other organism"/>
    <property type="evidence" value="ECO:0007669"/>
    <property type="project" value="TreeGrafter"/>
</dbReference>
<dbReference type="InterPro" id="IPR027417">
    <property type="entry name" value="P-loop_NTPase"/>
</dbReference>
<dbReference type="Gene3D" id="3.80.10.10">
    <property type="entry name" value="Ribonuclease Inhibitor"/>
    <property type="match status" value="1"/>
</dbReference>
<comment type="caution">
    <text evidence="9">The sequence shown here is derived from an EMBL/GenBank/DDBJ whole genome shotgun (WGS) entry which is preliminary data.</text>
</comment>
<dbReference type="Pfam" id="PF18052">
    <property type="entry name" value="Rx_N"/>
    <property type="match status" value="1"/>
</dbReference>
<keyword evidence="4" id="KW-0175">Coiled coil</keyword>
<evidence type="ECO:0000259" key="8">
    <source>
        <dbReference type="Pfam" id="PF23598"/>
    </source>
</evidence>
<feature type="domain" description="Disease resistance R13L4/SHOC-2-like LRR" evidence="8">
    <location>
        <begin position="599"/>
        <end position="879"/>
    </location>
</feature>
<sequence length="898" mass="102465">MAEVVVSVVTSKILNLLAEEAKYLVGVQGQVENAIHELEDLRLFLKEADERAGGDDERARNCVGRIREAAYDLEDVIVTFARKAAPKRKRGIMNAMKRLAFIFDEGFALHQIGSEIQRISNEISALKQNLQEIGIRRSTDVTAGTSPDGSQTRQLRRAFSHTVDPDFVGFQADTKKLVMYLTEDEKPHRVVSICGMGGLGKTTLAREIYHHQHIRSHFSRFAWASISQQCNVRDVWEGLLFKLSSFTMDEKIEIKNSSDDEVAKKLYQVQRDEKCLVILDDIWNIQTWDSLKHAFPSERTASKLLLTTRYTEVARSADRDGIQHQPQCLDEKEGWELFKKKAGFEREIMTKSGNEKWMEELGGQMLKHCHGLPLAIIVLGGLLSTKQTAYEWERVRENVEQYISKGEIHGNGDSVLGVSWVLGLSFNDLPYHLKPCFLHLSHFAEDFEIRVKELCQIWIAEGFISSNQQDRSSIEEKAYQCFLELVQRCMVQEAKRGWTGRISTCRVHDLMRDLSLQKAQEQNFLQVINFRNRINEASDSSTSGTSNHLMQICKVRRLAIHLNNNAPLLSLIQKAEYASLRSILCFNPLWTPCGQVFGQLINSFHMLRVLKFENAGNVELPIEIREFVHLRFLSLNGSCVKQLPSSIGNLKCLETLDLRTTDSSNISFKIPSEIGKLRQLRHLYLPHRSVLRRNKLRLSNVSSLRTLVNFPMRHLDFNELAHLTNLAKLKMFDDRSSRELVVPAGIKFNQLESLGIVVENSASVAVDVEPILKSCSQVYKLHLALKIQKLPELDLFLKSLIKLVLVRTFLQDDPMSTLGNLPALKVLGLFKFAFLGNEMVCSEGGFPALESLSLVEQYHLEEWRVMSTALPRLRRLKIEGCNRLRNVPQRLQDIRFAN</sequence>
<dbReference type="InterPro" id="IPR036388">
    <property type="entry name" value="WH-like_DNA-bd_sf"/>
</dbReference>
<dbReference type="FunCoup" id="A0A2P5FQX5">
    <property type="interactions" value="346"/>
</dbReference>
<dbReference type="Gene3D" id="3.40.50.300">
    <property type="entry name" value="P-loop containing nucleotide triphosphate hydrolases"/>
    <property type="match status" value="1"/>
</dbReference>
<dbReference type="PANTHER" id="PTHR23155:SF1185">
    <property type="entry name" value="DISEASE RESISTANCE RPP8-LIKE PROTEIN 3-RELATED"/>
    <property type="match status" value="1"/>
</dbReference>
<dbReference type="Proteomes" id="UP000237000">
    <property type="component" value="Unassembled WGS sequence"/>
</dbReference>
<evidence type="ECO:0000259" key="7">
    <source>
        <dbReference type="Pfam" id="PF23559"/>
    </source>
</evidence>
<feature type="domain" description="NB-ARC" evidence="5">
    <location>
        <begin position="172"/>
        <end position="343"/>
    </location>
</feature>
<organism evidence="9 10">
    <name type="scientific">Trema orientale</name>
    <name type="common">Charcoal tree</name>
    <name type="synonym">Celtis orientalis</name>
    <dbReference type="NCBI Taxonomy" id="63057"/>
    <lineage>
        <taxon>Eukaryota</taxon>
        <taxon>Viridiplantae</taxon>
        <taxon>Streptophyta</taxon>
        <taxon>Embryophyta</taxon>
        <taxon>Tracheophyta</taxon>
        <taxon>Spermatophyta</taxon>
        <taxon>Magnoliopsida</taxon>
        <taxon>eudicotyledons</taxon>
        <taxon>Gunneridae</taxon>
        <taxon>Pentapetalae</taxon>
        <taxon>rosids</taxon>
        <taxon>fabids</taxon>
        <taxon>Rosales</taxon>
        <taxon>Cannabaceae</taxon>
        <taxon>Trema</taxon>
    </lineage>
</organism>
<feature type="domain" description="Disease resistance protein winged helix" evidence="7">
    <location>
        <begin position="443"/>
        <end position="514"/>
    </location>
</feature>
<evidence type="ECO:0000256" key="2">
    <source>
        <dbReference type="ARBA" id="ARBA00022741"/>
    </source>
</evidence>
<evidence type="ECO:0000256" key="1">
    <source>
        <dbReference type="ARBA" id="ARBA00022737"/>
    </source>
</evidence>
<evidence type="ECO:0000259" key="5">
    <source>
        <dbReference type="Pfam" id="PF00931"/>
    </source>
</evidence>
<dbReference type="FunFam" id="1.10.10.10:FF:000322">
    <property type="entry name" value="Probable disease resistance protein At1g63360"/>
    <property type="match status" value="1"/>
</dbReference>
<dbReference type="FunFam" id="3.40.50.300:FF:001091">
    <property type="entry name" value="Probable disease resistance protein At1g61300"/>
    <property type="match status" value="1"/>
</dbReference>
<protein>
    <submittedName>
        <fullName evidence="9">NB-ARC domain, LRR domain containing protein</fullName>
    </submittedName>
</protein>
<dbReference type="InterPro" id="IPR032675">
    <property type="entry name" value="LRR_dom_sf"/>
</dbReference>
<evidence type="ECO:0000256" key="4">
    <source>
        <dbReference type="SAM" id="Coils"/>
    </source>
</evidence>
<dbReference type="InterPro" id="IPR058922">
    <property type="entry name" value="WHD_DRP"/>
</dbReference>
<keyword evidence="1" id="KW-0677">Repeat</keyword>
<evidence type="ECO:0000313" key="10">
    <source>
        <dbReference type="Proteomes" id="UP000237000"/>
    </source>
</evidence>
<evidence type="ECO:0000256" key="3">
    <source>
        <dbReference type="ARBA" id="ARBA00022821"/>
    </source>
</evidence>
<keyword evidence="10" id="KW-1185">Reference proteome</keyword>
<keyword evidence="2" id="KW-0547">Nucleotide-binding</keyword>
<dbReference type="AlphaFoldDB" id="A0A2P5FQX5"/>
<evidence type="ECO:0000259" key="6">
    <source>
        <dbReference type="Pfam" id="PF18052"/>
    </source>
</evidence>
<dbReference type="Pfam" id="PF23598">
    <property type="entry name" value="LRR_14"/>
    <property type="match status" value="1"/>
</dbReference>
<name>A0A2P5FQX5_TREOI</name>
<feature type="coiled-coil region" evidence="4">
    <location>
        <begin position="109"/>
        <end position="136"/>
    </location>
</feature>
<dbReference type="OrthoDB" id="1153674at2759"/>
<gene>
    <name evidence="9" type="ORF">TorRG33x02_039470</name>
</gene>
<accession>A0A2P5FQX5</accession>
<dbReference type="Pfam" id="PF23559">
    <property type="entry name" value="WHD_DRP"/>
    <property type="match status" value="1"/>
</dbReference>
<evidence type="ECO:0000313" key="9">
    <source>
        <dbReference type="EMBL" id="POO00169.1"/>
    </source>
</evidence>
<feature type="domain" description="Disease resistance N-terminal" evidence="6">
    <location>
        <begin position="5"/>
        <end position="89"/>
    </location>
</feature>
<dbReference type="CDD" id="cd14798">
    <property type="entry name" value="RX-CC_like"/>
    <property type="match status" value="1"/>
</dbReference>
<dbReference type="EMBL" id="JXTC01000014">
    <property type="protein sequence ID" value="POO00169.1"/>
    <property type="molecule type" value="Genomic_DNA"/>
</dbReference>
<dbReference type="PRINTS" id="PR00364">
    <property type="entry name" value="DISEASERSIST"/>
</dbReference>
<dbReference type="InterPro" id="IPR038005">
    <property type="entry name" value="RX-like_CC"/>
</dbReference>
<dbReference type="SUPFAM" id="SSF52058">
    <property type="entry name" value="L domain-like"/>
    <property type="match status" value="1"/>
</dbReference>
<dbReference type="Gene3D" id="1.10.8.430">
    <property type="entry name" value="Helical domain of apoptotic protease-activating factors"/>
    <property type="match status" value="1"/>
</dbReference>
<dbReference type="Gene3D" id="1.10.10.10">
    <property type="entry name" value="Winged helix-like DNA-binding domain superfamily/Winged helix DNA-binding domain"/>
    <property type="match status" value="1"/>
</dbReference>
<dbReference type="Gene3D" id="1.20.5.4130">
    <property type="match status" value="1"/>
</dbReference>
<dbReference type="FunFam" id="1.10.8.430:FF:000003">
    <property type="entry name" value="Probable disease resistance protein At5g66910"/>
    <property type="match status" value="1"/>
</dbReference>
<dbReference type="Pfam" id="PF00931">
    <property type="entry name" value="NB-ARC"/>
    <property type="match status" value="1"/>
</dbReference>
<dbReference type="InterPro" id="IPR041118">
    <property type="entry name" value="Rx_N"/>
</dbReference>
<dbReference type="SUPFAM" id="SSF52540">
    <property type="entry name" value="P-loop containing nucleoside triphosphate hydrolases"/>
    <property type="match status" value="1"/>
</dbReference>
<dbReference type="PANTHER" id="PTHR23155">
    <property type="entry name" value="DISEASE RESISTANCE PROTEIN RP"/>
    <property type="match status" value="1"/>
</dbReference>
<reference evidence="10" key="1">
    <citation type="submission" date="2016-06" db="EMBL/GenBank/DDBJ databases">
        <title>Parallel loss of symbiosis genes in relatives of nitrogen-fixing non-legume Parasponia.</title>
        <authorList>
            <person name="Van Velzen R."/>
            <person name="Holmer R."/>
            <person name="Bu F."/>
            <person name="Rutten L."/>
            <person name="Van Zeijl A."/>
            <person name="Liu W."/>
            <person name="Santuari L."/>
            <person name="Cao Q."/>
            <person name="Sharma T."/>
            <person name="Shen D."/>
            <person name="Roswanjaya Y."/>
            <person name="Wardhani T."/>
            <person name="Kalhor M.S."/>
            <person name="Jansen J."/>
            <person name="Van den Hoogen J."/>
            <person name="Gungor B."/>
            <person name="Hartog M."/>
            <person name="Hontelez J."/>
            <person name="Verver J."/>
            <person name="Yang W.-C."/>
            <person name="Schijlen E."/>
            <person name="Repin R."/>
            <person name="Schilthuizen M."/>
            <person name="Schranz E."/>
            <person name="Heidstra R."/>
            <person name="Miyata K."/>
            <person name="Fedorova E."/>
            <person name="Kohlen W."/>
            <person name="Bisseling T."/>
            <person name="Smit S."/>
            <person name="Geurts R."/>
        </authorList>
    </citation>
    <scope>NUCLEOTIDE SEQUENCE [LARGE SCALE GENOMIC DNA]</scope>
    <source>
        <strain evidence="10">cv. RG33-2</strain>
    </source>
</reference>
<dbReference type="InterPro" id="IPR002182">
    <property type="entry name" value="NB-ARC"/>
</dbReference>
<keyword evidence="3" id="KW-0611">Plant defense</keyword>
<proteinExistence type="predicted"/>
<dbReference type="InterPro" id="IPR044974">
    <property type="entry name" value="Disease_R_plants"/>
</dbReference>